<keyword evidence="11" id="KW-1185">Reference proteome</keyword>
<feature type="transmembrane region" description="Helical" evidence="7">
    <location>
        <begin position="108"/>
        <end position="135"/>
    </location>
</feature>
<dbReference type="PANTHER" id="PTHR43723:SF1">
    <property type="entry name" value="COBALT TRANSPORT PROTEIN CBIQ"/>
    <property type="match status" value="1"/>
</dbReference>
<dbReference type="EMBL" id="FXXI01000011">
    <property type="protein sequence ID" value="SMS02590.1"/>
    <property type="molecule type" value="Genomic_DNA"/>
</dbReference>
<dbReference type="PANTHER" id="PTHR43723">
    <property type="entry name" value="COBALT TRANSPORT PROTEIN CBIQ"/>
    <property type="match status" value="1"/>
</dbReference>
<keyword evidence="4 7" id="KW-0812">Transmembrane</keyword>
<protein>
    <submittedName>
        <fullName evidence="8">Cobalt ECF transporter T component CbiQ</fullName>
    </submittedName>
    <submittedName>
        <fullName evidence="9">Cobalt transport protein CbiQ</fullName>
    </submittedName>
</protein>
<keyword evidence="6 7" id="KW-0472">Membrane</keyword>
<dbReference type="CDD" id="cd16914">
    <property type="entry name" value="EcfT"/>
    <property type="match status" value="1"/>
</dbReference>
<dbReference type="Proteomes" id="UP000196125">
    <property type="component" value="Unassembled WGS sequence"/>
</dbReference>
<dbReference type="Pfam" id="PF02361">
    <property type="entry name" value="CbiQ"/>
    <property type="match status" value="1"/>
</dbReference>
<evidence type="ECO:0000256" key="5">
    <source>
        <dbReference type="ARBA" id="ARBA00022989"/>
    </source>
</evidence>
<dbReference type="InterPro" id="IPR012809">
    <property type="entry name" value="ECF_CbiQ"/>
</dbReference>
<feature type="transmembrane region" description="Helical" evidence="7">
    <location>
        <begin position="23"/>
        <end position="50"/>
    </location>
</feature>
<evidence type="ECO:0000313" key="9">
    <source>
        <dbReference type="EMBL" id="SMS02590.1"/>
    </source>
</evidence>
<evidence type="ECO:0000256" key="2">
    <source>
        <dbReference type="ARBA" id="ARBA00008564"/>
    </source>
</evidence>
<sequence>MLIIDKYAYRSRWVNVPPVYKGWLYLLTLILALTLPVVYQWGLFFLMVFLTCFGGRISLRQYLRWLSLPAGFLLFSVTAMVMTYHQHPDDLLISVPVADGFVGVSRDLWGIAGVTLSRCLCSIAATFCFVISTPFSQCVTILKATRLPTVLIEQVLLTYRFIFIFIEEAHAIFSAQTLRFGYIHRRGWLKSLALLAGMLLQRVLIRHQQMKESLFVKLYQGEFPQ</sequence>
<dbReference type="EMBL" id="JAWRCO010000002">
    <property type="protein sequence ID" value="MDW6005201.1"/>
    <property type="molecule type" value="Genomic_DNA"/>
</dbReference>
<name>A0A1Y6J0I6_9VIBR</name>
<evidence type="ECO:0000256" key="6">
    <source>
        <dbReference type="ARBA" id="ARBA00023136"/>
    </source>
</evidence>
<organism evidence="9 10">
    <name type="scientific">Vibrio mangrovi</name>
    <dbReference type="NCBI Taxonomy" id="474394"/>
    <lineage>
        <taxon>Bacteria</taxon>
        <taxon>Pseudomonadati</taxon>
        <taxon>Pseudomonadota</taxon>
        <taxon>Gammaproteobacteria</taxon>
        <taxon>Vibrionales</taxon>
        <taxon>Vibrionaceae</taxon>
        <taxon>Vibrio</taxon>
    </lineage>
</organism>
<dbReference type="OrthoDB" id="9815246at2"/>
<evidence type="ECO:0000313" key="10">
    <source>
        <dbReference type="Proteomes" id="UP000196125"/>
    </source>
</evidence>
<dbReference type="GO" id="GO:0043190">
    <property type="term" value="C:ATP-binding cassette (ABC) transporter complex"/>
    <property type="evidence" value="ECO:0007669"/>
    <property type="project" value="InterPro"/>
</dbReference>
<comment type="subcellular location">
    <subcellularLocation>
        <location evidence="1">Cell membrane</location>
        <topology evidence="1">Multi-pass membrane protein</topology>
    </subcellularLocation>
</comment>
<dbReference type="InterPro" id="IPR003339">
    <property type="entry name" value="ABC/ECF_trnsptr_transmembrane"/>
</dbReference>
<dbReference type="Proteomes" id="UP001283366">
    <property type="component" value="Unassembled WGS sequence"/>
</dbReference>
<dbReference type="AlphaFoldDB" id="A0A1Y6J0I6"/>
<evidence type="ECO:0000256" key="4">
    <source>
        <dbReference type="ARBA" id="ARBA00022692"/>
    </source>
</evidence>
<dbReference type="NCBIfam" id="TIGR02454">
    <property type="entry name" value="ECF_T_CbiQ"/>
    <property type="match status" value="1"/>
</dbReference>
<comment type="similarity">
    <text evidence="2">Belongs to the CbiQ family.</text>
</comment>
<evidence type="ECO:0000313" key="11">
    <source>
        <dbReference type="Proteomes" id="UP001283366"/>
    </source>
</evidence>
<accession>A0A1Y6J0I6</accession>
<reference evidence="8 11" key="2">
    <citation type="submission" date="2023-11" db="EMBL/GenBank/DDBJ databases">
        <title>Plant-associative lifestyle of Vibrio porteresiae and its evolutionary dynamics.</title>
        <authorList>
            <person name="Rameshkumar N."/>
            <person name="Kirti K."/>
        </authorList>
    </citation>
    <scope>NUCLEOTIDE SEQUENCE [LARGE SCALE GENOMIC DNA]</scope>
    <source>
        <strain evidence="8 11">MSSRF38</strain>
    </source>
</reference>
<proteinExistence type="inferred from homology"/>
<dbReference type="InterPro" id="IPR052770">
    <property type="entry name" value="Cobalt_transport_CbiQ"/>
</dbReference>
<dbReference type="GO" id="GO:0006824">
    <property type="term" value="P:cobalt ion transport"/>
    <property type="evidence" value="ECO:0007669"/>
    <property type="project" value="InterPro"/>
</dbReference>
<feature type="transmembrane region" description="Helical" evidence="7">
    <location>
        <begin position="62"/>
        <end position="84"/>
    </location>
</feature>
<keyword evidence="5 7" id="KW-1133">Transmembrane helix</keyword>
<evidence type="ECO:0000256" key="3">
    <source>
        <dbReference type="ARBA" id="ARBA00022475"/>
    </source>
</evidence>
<keyword evidence="3" id="KW-1003">Cell membrane</keyword>
<evidence type="ECO:0000256" key="1">
    <source>
        <dbReference type="ARBA" id="ARBA00004651"/>
    </source>
</evidence>
<gene>
    <name evidence="9" type="primary">cbiQ</name>
    <name evidence="8" type="ORF">SBX37_20250</name>
    <name evidence="9" type="ORF">VIM7927_03923</name>
</gene>
<evidence type="ECO:0000256" key="7">
    <source>
        <dbReference type="SAM" id="Phobius"/>
    </source>
</evidence>
<evidence type="ECO:0000313" key="8">
    <source>
        <dbReference type="EMBL" id="MDW6005201.1"/>
    </source>
</evidence>
<reference evidence="9 10" key="1">
    <citation type="submission" date="2017-05" db="EMBL/GenBank/DDBJ databases">
        <authorList>
            <person name="Song R."/>
            <person name="Chenine A.L."/>
            <person name="Ruprecht R.M."/>
        </authorList>
    </citation>
    <scope>NUCLEOTIDE SEQUENCE [LARGE SCALE GENOMIC DNA]</scope>
    <source>
        <strain evidence="9 10">CECT 7927</strain>
    </source>
</reference>
<dbReference type="RefSeq" id="WP_087482598.1">
    <property type="nucleotide sequence ID" value="NZ_AP024884.1"/>
</dbReference>